<dbReference type="Proteomes" id="UP000240883">
    <property type="component" value="Unassembled WGS sequence"/>
</dbReference>
<dbReference type="OrthoDB" id="191139at2759"/>
<organism evidence="3 4">
    <name type="scientific">Corynespora cassiicola Philippines</name>
    <dbReference type="NCBI Taxonomy" id="1448308"/>
    <lineage>
        <taxon>Eukaryota</taxon>
        <taxon>Fungi</taxon>
        <taxon>Dikarya</taxon>
        <taxon>Ascomycota</taxon>
        <taxon>Pezizomycotina</taxon>
        <taxon>Dothideomycetes</taxon>
        <taxon>Pleosporomycetidae</taxon>
        <taxon>Pleosporales</taxon>
        <taxon>Corynesporascaceae</taxon>
        <taxon>Corynespora</taxon>
    </lineage>
</organism>
<keyword evidence="4" id="KW-1185">Reference proteome</keyword>
<dbReference type="GO" id="GO:0016491">
    <property type="term" value="F:oxidoreductase activity"/>
    <property type="evidence" value="ECO:0007669"/>
    <property type="project" value="UniProtKB-KW"/>
</dbReference>
<dbReference type="InterPro" id="IPR002347">
    <property type="entry name" value="SDR_fam"/>
</dbReference>
<evidence type="ECO:0000313" key="3">
    <source>
        <dbReference type="EMBL" id="PSN67259.1"/>
    </source>
</evidence>
<dbReference type="EMBL" id="KZ678135">
    <property type="protein sequence ID" value="PSN67259.1"/>
    <property type="molecule type" value="Genomic_DNA"/>
</dbReference>
<dbReference type="STRING" id="1448308.A0A2T2NPF4"/>
<reference evidence="3 4" key="1">
    <citation type="journal article" date="2018" name="Front. Microbiol.">
        <title>Genome-Wide Analysis of Corynespora cassiicola Leaf Fall Disease Putative Effectors.</title>
        <authorList>
            <person name="Lopez D."/>
            <person name="Ribeiro S."/>
            <person name="Label P."/>
            <person name="Fumanal B."/>
            <person name="Venisse J.S."/>
            <person name="Kohler A."/>
            <person name="de Oliveira R.R."/>
            <person name="Labutti K."/>
            <person name="Lipzen A."/>
            <person name="Lail K."/>
            <person name="Bauer D."/>
            <person name="Ohm R.A."/>
            <person name="Barry K.W."/>
            <person name="Spatafora J."/>
            <person name="Grigoriev I.V."/>
            <person name="Martin F.M."/>
            <person name="Pujade-Renaud V."/>
        </authorList>
    </citation>
    <scope>NUCLEOTIDE SEQUENCE [LARGE SCALE GENOMIC DNA]</scope>
    <source>
        <strain evidence="3 4">Philippines</strain>
    </source>
</reference>
<evidence type="ECO:0000256" key="2">
    <source>
        <dbReference type="ARBA" id="ARBA00023002"/>
    </source>
</evidence>
<sequence>MSNPDFGFSTTSEDVATLYSSSIKDKIILITGVSPNGLGLYTAKVLASHSPALLILAARSASTLKAAESEIKAASPTCPIRLLELDIGSISTVRSAASKVLSWTDVPKVDILINNAGIMACPFEKSADGIERQLATNHVGPWLFTNLLVPRLRAAGSARVVFLSSEGHLYGPVRFDDHNFDDGKAYDADVAYGQSKTANILTAVALGERLKGKGVQAFSVHPGLVFTNLSRFMTPEYLKAKGFMDEEGNLTISIPPKTHAQGTATTMVAALDPSTVERAGAYLADCQVVEVGERLAAYAQDKENAEKLWVLTEKLVGERFEY</sequence>
<dbReference type="PRINTS" id="PR00081">
    <property type="entry name" value="GDHRDH"/>
</dbReference>
<protein>
    <submittedName>
        <fullName evidence="3">Short-chain dehydrogenase/ reductase</fullName>
    </submittedName>
</protein>
<keyword evidence="2" id="KW-0560">Oxidoreductase</keyword>
<dbReference type="PANTHER" id="PTHR24320:SF283">
    <property type="entry name" value="RETINOL DEHYDROGENASE 11"/>
    <property type="match status" value="1"/>
</dbReference>
<dbReference type="AlphaFoldDB" id="A0A2T2NPF4"/>
<proteinExistence type="inferred from homology"/>
<accession>A0A2T2NPF4</accession>
<name>A0A2T2NPF4_CORCC</name>
<dbReference type="SUPFAM" id="SSF51735">
    <property type="entry name" value="NAD(P)-binding Rossmann-fold domains"/>
    <property type="match status" value="1"/>
</dbReference>
<evidence type="ECO:0000313" key="4">
    <source>
        <dbReference type="Proteomes" id="UP000240883"/>
    </source>
</evidence>
<comment type="similarity">
    <text evidence="1">Belongs to the short-chain dehydrogenases/reductases (SDR) family.</text>
</comment>
<evidence type="ECO:0000256" key="1">
    <source>
        <dbReference type="ARBA" id="ARBA00006484"/>
    </source>
</evidence>
<dbReference type="Pfam" id="PF00106">
    <property type="entry name" value="adh_short"/>
    <property type="match status" value="1"/>
</dbReference>
<dbReference type="Gene3D" id="3.40.50.720">
    <property type="entry name" value="NAD(P)-binding Rossmann-like Domain"/>
    <property type="match status" value="1"/>
</dbReference>
<gene>
    <name evidence="3" type="ORF">BS50DRAFT_600708</name>
</gene>
<dbReference type="PANTHER" id="PTHR24320">
    <property type="entry name" value="RETINOL DEHYDROGENASE"/>
    <property type="match status" value="1"/>
</dbReference>
<dbReference type="InterPro" id="IPR036291">
    <property type="entry name" value="NAD(P)-bd_dom_sf"/>
</dbReference>